<dbReference type="SUPFAM" id="SSF47384">
    <property type="entry name" value="Homodimeric domain of signal transducing histidine kinase"/>
    <property type="match status" value="1"/>
</dbReference>
<dbReference type="GO" id="GO:0000155">
    <property type="term" value="F:phosphorelay sensor kinase activity"/>
    <property type="evidence" value="ECO:0007669"/>
    <property type="project" value="InterPro"/>
</dbReference>
<evidence type="ECO:0000313" key="14">
    <source>
        <dbReference type="Proteomes" id="UP000095621"/>
    </source>
</evidence>
<dbReference type="InterPro" id="IPR005467">
    <property type="entry name" value="His_kinase_dom"/>
</dbReference>
<evidence type="ECO:0000256" key="9">
    <source>
        <dbReference type="ARBA" id="ARBA00023012"/>
    </source>
</evidence>
<evidence type="ECO:0000256" key="3">
    <source>
        <dbReference type="ARBA" id="ARBA00012438"/>
    </source>
</evidence>
<feature type="transmembrane region" description="Helical" evidence="11">
    <location>
        <begin position="37"/>
        <end position="58"/>
    </location>
</feature>
<feature type="transmembrane region" description="Helical" evidence="11">
    <location>
        <begin position="12"/>
        <end position="31"/>
    </location>
</feature>
<evidence type="ECO:0000313" key="13">
    <source>
        <dbReference type="EMBL" id="CUQ75761.1"/>
    </source>
</evidence>
<dbReference type="Pfam" id="PF02518">
    <property type="entry name" value="HATPase_c"/>
    <property type="match status" value="1"/>
</dbReference>
<protein>
    <recommendedName>
        <fullName evidence="3">histidine kinase</fullName>
        <ecNumber evidence="3">2.7.13.3</ecNumber>
    </recommendedName>
</protein>
<evidence type="ECO:0000256" key="1">
    <source>
        <dbReference type="ARBA" id="ARBA00000085"/>
    </source>
</evidence>
<evidence type="ECO:0000256" key="6">
    <source>
        <dbReference type="ARBA" id="ARBA00022692"/>
    </source>
</evidence>
<dbReference type="GO" id="GO:0016036">
    <property type="term" value="P:cellular response to phosphate starvation"/>
    <property type="evidence" value="ECO:0007669"/>
    <property type="project" value="TreeGrafter"/>
</dbReference>
<proteinExistence type="predicted"/>
<dbReference type="SMART" id="SM00387">
    <property type="entry name" value="HATPase_c"/>
    <property type="match status" value="1"/>
</dbReference>
<comment type="subcellular location">
    <subcellularLocation>
        <location evidence="2">Cell membrane</location>
        <topology evidence="2">Multi-pass membrane protein</topology>
    </subcellularLocation>
</comment>
<evidence type="ECO:0000256" key="2">
    <source>
        <dbReference type="ARBA" id="ARBA00004651"/>
    </source>
</evidence>
<dbReference type="InterPro" id="IPR050351">
    <property type="entry name" value="BphY/WalK/GraS-like"/>
</dbReference>
<evidence type="ECO:0000256" key="5">
    <source>
        <dbReference type="ARBA" id="ARBA00022679"/>
    </source>
</evidence>
<dbReference type="OrthoDB" id="9780487at2"/>
<dbReference type="GO" id="GO:0004721">
    <property type="term" value="F:phosphoprotein phosphatase activity"/>
    <property type="evidence" value="ECO:0007669"/>
    <property type="project" value="TreeGrafter"/>
</dbReference>
<comment type="catalytic activity">
    <reaction evidence="1">
        <text>ATP + protein L-histidine = ADP + protein N-phospho-L-histidine.</text>
        <dbReference type="EC" id="2.7.13.3"/>
    </reaction>
</comment>
<evidence type="ECO:0000256" key="11">
    <source>
        <dbReference type="SAM" id="Phobius"/>
    </source>
</evidence>
<dbReference type="Proteomes" id="UP000095621">
    <property type="component" value="Unassembled WGS sequence"/>
</dbReference>
<keyword evidence="4" id="KW-1003">Cell membrane</keyword>
<keyword evidence="7 13" id="KW-0418">Kinase</keyword>
<dbReference type="GO" id="GO:0005886">
    <property type="term" value="C:plasma membrane"/>
    <property type="evidence" value="ECO:0007669"/>
    <property type="project" value="UniProtKB-SubCell"/>
</dbReference>
<dbReference type="SUPFAM" id="SSF55874">
    <property type="entry name" value="ATPase domain of HSP90 chaperone/DNA topoisomerase II/histidine kinase"/>
    <property type="match status" value="1"/>
</dbReference>
<evidence type="ECO:0000256" key="4">
    <source>
        <dbReference type="ARBA" id="ARBA00022475"/>
    </source>
</evidence>
<organism evidence="13 14">
    <name type="scientific">Lachnospira eligens</name>
    <dbReference type="NCBI Taxonomy" id="39485"/>
    <lineage>
        <taxon>Bacteria</taxon>
        <taxon>Bacillati</taxon>
        <taxon>Bacillota</taxon>
        <taxon>Clostridia</taxon>
        <taxon>Lachnospirales</taxon>
        <taxon>Lachnospiraceae</taxon>
        <taxon>Lachnospira</taxon>
    </lineage>
</organism>
<evidence type="ECO:0000256" key="8">
    <source>
        <dbReference type="ARBA" id="ARBA00022989"/>
    </source>
</evidence>
<dbReference type="PRINTS" id="PR00344">
    <property type="entry name" value="BCTRLSENSOR"/>
</dbReference>
<keyword evidence="9" id="KW-0902">Two-component regulatory system</keyword>
<evidence type="ECO:0000259" key="12">
    <source>
        <dbReference type="PROSITE" id="PS50109"/>
    </source>
</evidence>
<dbReference type="InterPro" id="IPR036097">
    <property type="entry name" value="HisK_dim/P_sf"/>
</dbReference>
<dbReference type="AlphaFoldDB" id="A0A174YVI2"/>
<dbReference type="InterPro" id="IPR036890">
    <property type="entry name" value="HATPase_C_sf"/>
</dbReference>
<reference evidence="13 14" key="1">
    <citation type="submission" date="2015-09" db="EMBL/GenBank/DDBJ databases">
        <authorList>
            <consortium name="Pathogen Informatics"/>
        </authorList>
    </citation>
    <scope>NUCLEOTIDE SEQUENCE [LARGE SCALE GENOMIC DNA]</scope>
    <source>
        <strain evidence="13 14">2789STDY5834875</strain>
    </source>
</reference>
<dbReference type="EC" id="2.7.13.3" evidence="3"/>
<dbReference type="RefSeq" id="WP_055214647.1">
    <property type="nucleotide sequence ID" value="NZ_CZBU01000002.1"/>
</dbReference>
<sequence length="352" mass="40812">MKSGKYIKDRLYSVCIFAAMLIISVLMMAAFKVSVQLIIAEIFIMTICYIAVVLADYYHRKKFYDELEINIAALEEKYLITETLIRPAFYEGQIFYDSVSDIDRSMTENVKRYRLGMEQFKEYVEMWIHEIKLPIASLTLMLHNNMDKCDKEFADRMNTQVRRINNYIEQILYYVRSENAEKDYIINDARLSKIISNVALKNKDDLLENNITFEVSDANKIVLTDAKWMEFMLNQIVSNSIKYKDKTKAESYIKISAAEDKKCIVLEILDNGIGINASDLPRVFDKSFTGENGHEYSKATGMGLYIVKKLCDKLGSKVSIESVKGEYTRVKITFYKNDFYKEITDSNESGSM</sequence>
<keyword evidence="8 11" id="KW-1133">Transmembrane helix</keyword>
<dbReference type="EMBL" id="CZBU01000002">
    <property type="protein sequence ID" value="CUQ75761.1"/>
    <property type="molecule type" value="Genomic_DNA"/>
</dbReference>
<keyword evidence="6 11" id="KW-0812">Transmembrane</keyword>
<keyword evidence="5 13" id="KW-0808">Transferase</keyword>
<name>A0A174YVI2_9FIRM</name>
<gene>
    <name evidence="13" type="primary">graS</name>
    <name evidence="13" type="ORF">ERS852490_00657</name>
</gene>
<dbReference type="PANTHER" id="PTHR45453:SF2">
    <property type="entry name" value="HISTIDINE KINASE"/>
    <property type="match status" value="1"/>
</dbReference>
<dbReference type="PROSITE" id="PS50109">
    <property type="entry name" value="HIS_KIN"/>
    <property type="match status" value="1"/>
</dbReference>
<keyword evidence="10 11" id="KW-0472">Membrane</keyword>
<evidence type="ECO:0000256" key="7">
    <source>
        <dbReference type="ARBA" id="ARBA00022777"/>
    </source>
</evidence>
<accession>A0A174YVI2</accession>
<dbReference type="InterPro" id="IPR004358">
    <property type="entry name" value="Sig_transdc_His_kin-like_C"/>
</dbReference>
<feature type="domain" description="Histidine kinase" evidence="12">
    <location>
        <begin position="126"/>
        <end position="338"/>
    </location>
</feature>
<evidence type="ECO:0000256" key="10">
    <source>
        <dbReference type="ARBA" id="ARBA00023136"/>
    </source>
</evidence>
<dbReference type="PANTHER" id="PTHR45453">
    <property type="entry name" value="PHOSPHATE REGULON SENSOR PROTEIN PHOR"/>
    <property type="match status" value="1"/>
</dbReference>
<dbReference type="InterPro" id="IPR003594">
    <property type="entry name" value="HATPase_dom"/>
</dbReference>
<dbReference type="Gene3D" id="3.30.565.10">
    <property type="entry name" value="Histidine kinase-like ATPase, C-terminal domain"/>
    <property type="match status" value="1"/>
</dbReference>